<evidence type="ECO:0000256" key="4">
    <source>
        <dbReference type="ARBA" id="ARBA00017099"/>
    </source>
</evidence>
<keyword evidence="9" id="KW-1185">Reference proteome</keyword>
<keyword evidence="6" id="KW-0560">Oxidoreductase</keyword>
<reference evidence="8 9" key="1">
    <citation type="submission" date="2013-08" db="EMBL/GenBank/DDBJ databases">
        <authorList>
            <person name="Weinstock G."/>
            <person name="Sodergren E."/>
            <person name="Wylie T."/>
            <person name="Fulton L."/>
            <person name="Fulton R."/>
            <person name="Fronick C."/>
            <person name="O'Laughlin M."/>
            <person name="Godfrey J."/>
            <person name="Miner T."/>
            <person name="Herter B."/>
            <person name="Appelbaum E."/>
            <person name="Cordes M."/>
            <person name="Lek S."/>
            <person name="Wollam A."/>
            <person name="Pepin K.H."/>
            <person name="Palsikar V.B."/>
            <person name="Mitreva M."/>
            <person name="Wilson R.K."/>
        </authorList>
    </citation>
    <scope>NUCLEOTIDE SEQUENCE [LARGE SCALE GENOMIC DNA]</scope>
    <source>
        <strain evidence="8 9">ATCC 700332</strain>
    </source>
</reference>
<dbReference type="InterPro" id="IPR005913">
    <property type="entry name" value="dTDP_dehydrorham_reduct"/>
</dbReference>
<dbReference type="PANTHER" id="PTHR10491">
    <property type="entry name" value="DTDP-4-DEHYDRORHAMNOSE REDUCTASE"/>
    <property type="match status" value="1"/>
</dbReference>
<dbReference type="Pfam" id="PF04321">
    <property type="entry name" value="RmlD_sub_bind"/>
    <property type="match status" value="1"/>
</dbReference>
<evidence type="ECO:0000256" key="5">
    <source>
        <dbReference type="ARBA" id="ARBA00048200"/>
    </source>
</evidence>
<comment type="caution">
    <text evidence="8">The sequence shown here is derived from an EMBL/GenBank/DDBJ whole genome shotgun (WGS) entry which is preliminary data.</text>
</comment>
<evidence type="ECO:0000313" key="8">
    <source>
        <dbReference type="EMBL" id="ERJ94478.1"/>
    </source>
</evidence>
<evidence type="ECO:0000256" key="6">
    <source>
        <dbReference type="RuleBase" id="RU364082"/>
    </source>
</evidence>
<dbReference type="SUPFAM" id="SSF51735">
    <property type="entry name" value="NAD(P)-binding Rossmann-fold domains"/>
    <property type="match status" value="1"/>
</dbReference>
<evidence type="ECO:0000256" key="1">
    <source>
        <dbReference type="ARBA" id="ARBA00004781"/>
    </source>
</evidence>
<proteinExistence type="inferred from homology"/>
<evidence type="ECO:0000313" key="9">
    <source>
        <dbReference type="Proteomes" id="UP000016649"/>
    </source>
</evidence>
<dbReference type="Gene3D" id="3.90.25.10">
    <property type="entry name" value="UDP-galactose 4-epimerase, domain 1"/>
    <property type="match status" value="1"/>
</dbReference>
<evidence type="ECO:0000259" key="7">
    <source>
        <dbReference type="Pfam" id="PF04321"/>
    </source>
</evidence>
<dbReference type="InterPro" id="IPR029903">
    <property type="entry name" value="RmlD-like-bd"/>
</dbReference>
<evidence type="ECO:0000256" key="3">
    <source>
        <dbReference type="ARBA" id="ARBA00012929"/>
    </source>
</evidence>
<sequence>MKKVLILGAGGMAGHMVYYYLDSLQKYRLYTVCHKTSLTEHSYILDVYNTNKLTTLLVDIQPDIIVNCIGVLIKGAKDSTKNAIYINAYYPHLLSDIINKNLQSAKLIHISTDCVFSGNKGDYTINDKKDALDIYGITKNLGEIINKKDLTIRTSIIGPELKKNGEGLFHWLFSNKKSKELTGYTKSVWSGVTTLELAKAIDFAITTDLRGLQQLSNNTKITKYELLKVITDTFNLQVKINPIDGVISDKSIISSISDYTVPPYSIMIQDLYSFMSKNKKLYTQYKETL</sequence>
<comment type="function">
    <text evidence="6">Catalyzes the reduction of dTDP-6-deoxy-L-lyxo-4-hexulose to yield dTDP-L-rhamnose.</text>
</comment>
<comment type="pathway">
    <text evidence="1 6">Carbohydrate biosynthesis; dTDP-L-rhamnose biosynthesis.</text>
</comment>
<dbReference type="CDD" id="cd05254">
    <property type="entry name" value="dTDP_HR_like_SDR_e"/>
    <property type="match status" value="1"/>
</dbReference>
<dbReference type="RefSeq" id="WP_021685984.1">
    <property type="nucleotide sequence ID" value="NZ_KI260552.1"/>
</dbReference>
<comment type="similarity">
    <text evidence="2 6">Belongs to the dTDP-4-dehydrorhamnose reductase family.</text>
</comment>
<name>A0ABN0P210_TRELE</name>
<dbReference type="InterPro" id="IPR036291">
    <property type="entry name" value="NAD(P)-bd_dom_sf"/>
</dbReference>
<organism evidence="8 9">
    <name type="scientific">Treponema lecithinolyticum ATCC 700332</name>
    <dbReference type="NCBI Taxonomy" id="1321815"/>
    <lineage>
        <taxon>Bacteria</taxon>
        <taxon>Pseudomonadati</taxon>
        <taxon>Spirochaetota</taxon>
        <taxon>Spirochaetia</taxon>
        <taxon>Spirochaetales</taxon>
        <taxon>Treponemataceae</taxon>
        <taxon>Treponema</taxon>
    </lineage>
</organism>
<evidence type="ECO:0000256" key="2">
    <source>
        <dbReference type="ARBA" id="ARBA00010944"/>
    </source>
</evidence>
<dbReference type="EMBL" id="AWVH01000002">
    <property type="protein sequence ID" value="ERJ94478.1"/>
    <property type="molecule type" value="Genomic_DNA"/>
</dbReference>
<gene>
    <name evidence="8" type="ORF">HMPREF9193_00011</name>
</gene>
<dbReference type="Gene3D" id="3.40.50.720">
    <property type="entry name" value="NAD(P)-binding Rossmann-like Domain"/>
    <property type="match status" value="1"/>
</dbReference>
<dbReference type="Proteomes" id="UP000016649">
    <property type="component" value="Unassembled WGS sequence"/>
</dbReference>
<dbReference type="PANTHER" id="PTHR10491:SF4">
    <property type="entry name" value="METHIONINE ADENOSYLTRANSFERASE 2 SUBUNIT BETA"/>
    <property type="match status" value="1"/>
</dbReference>
<comment type="catalytic activity">
    <reaction evidence="5">
        <text>dTDP-beta-L-rhamnose + NADP(+) = dTDP-4-dehydro-beta-L-rhamnose + NADPH + H(+)</text>
        <dbReference type="Rhea" id="RHEA:21796"/>
        <dbReference type="ChEBI" id="CHEBI:15378"/>
        <dbReference type="ChEBI" id="CHEBI:57510"/>
        <dbReference type="ChEBI" id="CHEBI:57783"/>
        <dbReference type="ChEBI" id="CHEBI:58349"/>
        <dbReference type="ChEBI" id="CHEBI:62830"/>
        <dbReference type="EC" id="1.1.1.133"/>
    </reaction>
</comment>
<accession>A0ABN0P210</accession>
<feature type="domain" description="RmlD-like substrate binding" evidence="7">
    <location>
        <begin position="3"/>
        <end position="244"/>
    </location>
</feature>
<protein>
    <recommendedName>
        <fullName evidence="4 6">dTDP-4-dehydrorhamnose reductase</fullName>
        <ecNumber evidence="3 6">1.1.1.133</ecNumber>
    </recommendedName>
</protein>
<keyword evidence="6" id="KW-0521">NADP</keyword>
<dbReference type="EC" id="1.1.1.133" evidence="3 6"/>